<comment type="catalytic activity">
    <reaction evidence="8">
        <text>L-tyrosyl-[protein] + UTP = O-(5'-uridylyl)-L-tyrosyl-[protein] + diphosphate</text>
        <dbReference type="Rhea" id="RHEA:83887"/>
        <dbReference type="Rhea" id="RHEA-COMP:10136"/>
        <dbReference type="Rhea" id="RHEA-COMP:20238"/>
        <dbReference type="ChEBI" id="CHEBI:33019"/>
        <dbReference type="ChEBI" id="CHEBI:46398"/>
        <dbReference type="ChEBI" id="CHEBI:46858"/>
        <dbReference type="ChEBI" id="CHEBI:90602"/>
    </reaction>
</comment>
<accession>A0A934VNN5</accession>
<dbReference type="EMBL" id="JAENIO010000057">
    <property type="protein sequence ID" value="MBK1835502.1"/>
    <property type="molecule type" value="Genomic_DNA"/>
</dbReference>
<organism evidence="9 10">
    <name type="scientific">Roseibacillus ishigakijimensis</name>
    <dbReference type="NCBI Taxonomy" id="454146"/>
    <lineage>
        <taxon>Bacteria</taxon>
        <taxon>Pseudomonadati</taxon>
        <taxon>Verrucomicrobiota</taxon>
        <taxon>Verrucomicrobiia</taxon>
        <taxon>Verrucomicrobiales</taxon>
        <taxon>Verrucomicrobiaceae</taxon>
        <taxon>Roseibacillus</taxon>
    </lineage>
</organism>
<gene>
    <name evidence="8" type="primary">ydiU</name>
    <name evidence="8" type="synonym">selO</name>
    <name evidence="9" type="ORF">JIN78_15640</name>
</gene>
<comment type="cofactor">
    <cofactor evidence="8">
        <name>Mg(2+)</name>
        <dbReference type="ChEBI" id="CHEBI:18420"/>
    </cofactor>
    <cofactor evidence="8">
        <name>Mn(2+)</name>
        <dbReference type="ChEBI" id="CHEBI:29035"/>
    </cofactor>
</comment>
<keyword evidence="5 8" id="KW-0547">Nucleotide-binding</keyword>
<evidence type="ECO:0000256" key="4">
    <source>
        <dbReference type="ARBA" id="ARBA00022723"/>
    </source>
</evidence>
<evidence type="ECO:0000256" key="5">
    <source>
        <dbReference type="ARBA" id="ARBA00022741"/>
    </source>
</evidence>
<keyword evidence="10" id="KW-1185">Reference proteome</keyword>
<comment type="caution">
    <text evidence="9">The sequence shown here is derived from an EMBL/GenBank/DDBJ whole genome shotgun (WGS) entry which is preliminary data.</text>
</comment>
<evidence type="ECO:0000256" key="3">
    <source>
        <dbReference type="ARBA" id="ARBA00022695"/>
    </source>
</evidence>
<keyword evidence="7 8" id="KW-0460">Magnesium</keyword>
<evidence type="ECO:0000256" key="7">
    <source>
        <dbReference type="ARBA" id="ARBA00022842"/>
    </source>
</evidence>
<dbReference type="Proteomes" id="UP000604083">
    <property type="component" value="Unassembled WGS sequence"/>
</dbReference>
<dbReference type="GO" id="GO:0030145">
    <property type="term" value="F:manganese ion binding"/>
    <property type="evidence" value="ECO:0007669"/>
    <property type="project" value="UniProtKB-UniRule"/>
</dbReference>
<dbReference type="Pfam" id="PF02696">
    <property type="entry name" value="SelO"/>
    <property type="match status" value="1"/>
</dbReference>
<feature type="binding site" evidence="8">
    <location>
        <position position="89"/>
    </location>
    <ligand>
        <name>ATP</name>
        <dbReference type="ChEBI" id="CHEBI:30616"/>
    </ligand>
</feature>
<comment type="catalytic activity">
    <reaction evidence="8">
        <text>L-threonyl-[protein] + ATP = 3-O-(5'-adenylyl)-L-threonyl-[protein] + diphosphate</text>
        <dbReference type="Rhea" id="RHEA:54292"/>
        <dbReference type="Rhea" id="RHEA-COMP:11060"/>
        <dbReference type="Rhea" id="RHEA-COMP:13847"/>
        <dbReference type="ChEBI" id="CHEBI:30013"/>
        <dbReference type="ChEBI" id="CHEBI:30616"/>
        <dbReference type="ChEBI" id="CHEBI:33019"/>
        <dbReference type="ChEBI" id="CHEBI:138113"/>
        <dbReference type="EC" id="2.7.7.108"/>
    </reaction>
</comment>
<dbReference type="EC" id="2.7.7.108" evidence="8"/>
<comment type="catalytic activity">
    <reaction evidence="8">
        <text>L-tyrosyl-[protein] + ATP = O-(5'-adenylyl)-L-tyrosyl-[protein] + diphosphate</text>
        <dbReference type="Rhea" id="RHEA:54288"/>
        <dbReference type="Rhea" id="RHEA-COMP:10136"/>
        <dbReference type="Rhea" id="RHEA-COMP:13846"/>
        <dbReference type="ChEBI" id="CHEBI:30616"/>
        <dbReference type="ChEBI" id="CHEBI:33019"/>
        <dbReference type="ChEBI" id="CHEBI:46858"/>
        <dbReference type="ChEBI" id="CHEBI:83624"/>
        <dbReference type="EC" id="2.7.7.108"/>
    </reaction>
</comment>
<feature type="binding site" evidence="8">
    <location>
        <position position="176"/>
    </location>
    <ligand>
        <name>ATP</name>
        <dbReference type="ChEBI" id="CHEBI:30616"/>
    </ligand>
</feature>
<keyword evidence="8" id="KW-0464">Manganese</keyword>
<keyword evidence="6 8" id="KW-0067">ATP-binding</keyword>
<dbReference type="AlphaFoldDB" id="A0A934VNN5"/>
<keyword evidence="3 8" id="KW-0548">Nucleotidyltransferase</keyword>
<feature type="binding site" evidence="8">
    <location>
        <position position="92"/>
    </location>
    <ligand>
        <name>ATP</name>
        <dbReference type="ChEBI" id="CHEBI:30616"/>
    </ligand>
</feature>
<dbReference type="GO" id="GO:0005524">
    <property type="term" value="F:ATP binding"/>
    <property type="evidence" value="ECO:0007669"/>
    <property type="project" value="UniProtKB-UniRule"/>
</dbReference>
<dbReference type="InterPro" id="IPR003846">
    <property type="entry name" value="SelO"/>
</dbReference>
<feature type="binding site" evidence="8">
    <location>
        <position position="262"/>
    </location>
    <ligand>
        <name>ATP</name>
        <dbReference type="ChEBI" id="CHEBI:30616"/>
    </ligand>
</feature>
<evidence type="ECO:0000256" key="8">
    <source>
        <dbReference type="HAMAP-Rule" id="MF_00692"/>
    </source>
</evidence>
<evidence type="ECO:0000256" key="6">
    <source>
        <dbReference type="ARBA" id="ARBA00022840"/>
    </source>
</evidence>
<dbReference type="RefSeq" id="WP_200392940.1">
    <property type="nucleotide sequence ID" value="NZ_JAENIO010000057.1"/>
</dbReference>
<dbReference type="EC" id="2.7.7.-" evidence="8"/>
<comment type="catalytic activity">
    <reaction evidence="8">
        <text>L-histidyl-[protein] + UTP = N(tele)-(5'-uridylyl)-L-histidyl-[protein] + diphosphate</text>
        <dbReference type="Rhea" id="RHEA:83891"/>
        <dbReference type="Rhea" id="RHEA-COMP:9745"/>
        <dbReference type="Rhea" id="RHEA-COMP:20239"/>
        <dbReference type="ChEBI" id="CHEBI:29979"/>
        <dbReference type="ChEBI" id="CHEBI:33019"/>
        <dbReference type="ChEBI" id="CHEBI:46398"/>
        <dbReference type="ChEBI" id="CHEBI:233474"/>
    </reaction>
</comment>
<feature type="binding site" evidence="8">
    <location>
        <position position="253"/>
    </location>
    <ligand>
        <name>Mg(2+)</name>
        <dbReference type="ChEBI" id="CHEBI:18420"/>
    </ligand>
</feature>
<feature type="binding site" evidence="8">
    <location>
        <position position="91"/>
    </location>
    <ligand>
        <name>ATP</name>
        <dbReference type="ChEBI" id="CHEBI:30616"/>
    </ligand>
</feature>
<evidence type="ECO:0000313" key="9">
    <source>
        <dbReference type="EMBL" id="MBK1835502.1"/>
    </source>
</evidence>
<feature type="binding site" evidence="8">
    <location>
        <position position="125"/>
    </location>
    <ligand>
        <name>ATP</name>
        <dbReference type="ChEBI" id="CHEBI:30616"/>
    </ligand>
</feature>
<feature type="active site" description="Proton acceptor" evidence="8">
    <location>
        <position position="252"/>
    </location>
</feature>
<comment type="similarity">
    <text evidence="1 8">Belongs to the SELO family.</text>
</comment>
<evidence type="ECO:0000313" key="10">
    <source>
        <dbReference type="Proteomes" id="UP000604083"/>
    </source>
</evidence>
<feature type="binding site" evidence="8">
    <location>
        <position position="112"/>
    </location>
    <ligand>
        <name>ATP</name>
        <dbReference type="ChEBI" id="CHEBI:30616"/>
    </ligand>
</feature>
<dbReference type="PANTHER" id="PTHR32057">
    <property type="entry name" value="PROTEIN ADENYLYLTRANSFERASE SELO, MITOCHONDRIAL"/>
    <property type="match status" value="1"/>
</dbReference>
<evidence type="ECO:0000256" key="1">
    <source>
        <dbReference type="ARBA" id="ARBA00009747"/>
    </source>
</evidence>
<dbReference type="GO" id="GO:0000287">
    <property type="term" value="F:magnesium ion binding"/>
    <property type="evidence" value="ECO:0007669"/>
    <property type="project" value="UniProtKB-UniRule"/>
</dbReference>
<protein>
    <recommendedName>
        <fullName evidence="8">Protein nucleotidyltransferase YdiU</fullName>
        <ecNumber evidence="8">2.7.7.-</ecNumber>
    </recommendedName>
    <alternativeName>
        <fullName evidence="8">Protein adenylyltransferase YdiU</fullName>
        <ecNumber evidence="8">2.7.7.108</ecNumber>
    </alternativeName>
    <alternativeName>
        <fullName evidence="8">Protein uridylyltransferase YdiU</fullName>
        <ecNumber evidence="8">2.7.7.-</ecNumber>
    </alternativeName>
</protein>
<feature type="binding site" evidence="8">
    <location>
        <position position="262"/>
    </location>
    <ligand>
        <name>Mg(2+)</name>
        <dbReference type="ChEBI" id="CHEBI:18420"/>
    </ligand>
</feature>
<comment type="catalytic activity">
    <reaction evidence="8">
        <text>L-seryl-[protein] + ATP = 3-O-(5'-adenylyl)-L-seryl-[protein] + diphosphate</text>
        <dbReference type="Rhea" id="RHEA:58120"/>
        <dbReference type="Rhea" id="RHEA-COMP:9863"/>
        <dbReference type="Rhea" id="RHEA-COMP:15073"/>
        <dbReference type="ChEBI" id="CHEBI:29999"/>
        <dbReference type="ChEBI" id="CHEBI:30616"/>
        <dbReference type="ChEBI" id="CHEBI:33019"/>
        <dbReference type="ChEBI" id="CHEBI:142516"/>
        <dbReference type="EC" id="2.7.7.108"/>
    </reaction>
</comment>
<name>A0A934VNN5_9BACT</name>
<keyword evidence="2 8" id="KW-0808">Transferase</keyword>
<dbReference type="GO" id="GO:0070733">
    <property type="term" value="F:AMPylase activity"/>
    <property type="evidence" value="ECO:0007669"/>
    <property type="project" value="UniProtKB-EC"/>
</dbReference>
<sequence>MSLPPIPFHNTYARLPERFFARQNPAEVPAPQWVHVNEKLAAELGIALDWLHRPEALAVFAGNAVAEGSEPLAQAYAGHQFGGFVPQLGDGRALLLGEVIDRAGQARDLQLKGSGRTPFSRQGDGKSALGPVLREYLLSEAMHALGVPTTRALAAVTTGETVLRQEGAVAGGVFTRVAASHLRVGTFQYFAAREDEAALRQLVDYALARHFPAKKESDPPALALLEAVIAAQARLIPHWMSLGFIHGVMNTDNCAISGETIDYGPCAFMEEFHPQCVFSSIDRGARYSWANQANIGLWNLTRLAEALLPLLDPEAEKGKELAEEKLDRYAALFRENYQQRFAAKLGLPSLSNPDFIPVTLEALAVGEVDFTLFFRHLTRVATGEKEDALIALFKDPQQAHDWLALWHQETHEEPAVNLMRESNPLRIPRNHQVEKAIQAGYRNDFTVFHHLLAGLAEPYAEDERFQDLEDKPRPEEVVERTFCGT</sequence>
<dbReference type="PANTHER" id="PTHR32057:SF14">
    <property type="entry name" value="PROTEIN ADENYLYLTRANSFERASE SELO, MITOCHONDRIAL"/>
    <property type="match status" value="1"/>
</dbReference>
<comment type="catalytic activity">
    <reaction evidence="8">
        <text>L-seryl-[protein] + UTP = O-(5'-uridylyl)-L-seryl-[protein] + diphosphate</text>
        <dbReference type="Rhea" id="RHEA:64604"/>
        <dbReference type="Rhea" id="RHEA-COMP:9863"/>
        <dbReference type="Rhea" id="RHEA-COMP:16635"/>
        <dbReference type="ChEBI" id="CHEBI:29999"/>
        <dbReference type="ChEBI" id="CHEBI:33019"/>
        <dbReference type="ChEBI" id="CHEBI:46398"/>
        <dbReference type="ChEBI" id="CHEBI:156051"/>
    </reaction>
</comment>
<comment type="function">
    <text evidence="8">Nucleotidyltransferase involved in the post-translational modification of proteins. It can catalyze the addition of adenosine monophosphate (AMP) or uridine monophosphate (UMP) to a protein, resulting in modifications known as AMPylation and UMPylation.</text>
</comment>
<dbReference type="HAMAP" id="MF_00692">
    <property type="entry name" value="SelO"/>
    <property type="match status" value="1"/>
</dbReference>
<dbReference type="NCBIfam" id="NF000658">
    <property type="entry name" value="PRK00029.1"/>
    <property type="match status" value="1"/>
</dbReference>
<reference evidence="9" key="1">
    <citation type="submission" date="2021-01" db="EMBL/GenBank/DDBJ databases">
        <title>Modified the classification status of verrucomicrobia.</title>
        <authorList>
            <person name="Feng X."/>
        </authorList>
    </citation>
    <scope>NUCLEOTIDE SEQUENCE</scope>
    <source>
        <strain evidence="9">KCTC 12986</strain>
    </source>
</reference>
<proteinExistence type="inferred from homology"/>
<keyword evidence="4 8" id="KW-0479">Metal-binding</keyword>
<feature type="binding site" evidence="8">
    <location>
        <position position="124"/>
    </location>
    <ligand>
        <name>ATP</name>
        <dbReference type="ChEBI" id="CHEBI:30616"/>
    </ligand>
</feature>
<feature type="binding site" evidence="8">
    <location>
        <position position="183"/>
    </location>
    <ligand>
        <name>ATP</name>
        <dbReference type="ChEBI" id="CHEBI:30616"/>
    </ligand>
</feature>
<evidence type="ECO:0000256" key="2">
    <source>
        <dbReference type="ARBA" id="ARBA00022679"/>
    </source>
</evidence>